<evidence type="ECO:0000256" key="2">
    <source>
        <dbReference type="ARBA" id="ARBA00022741"/>
    </source>
</evidence>
<evidence type="ECO:0000256" key="3">
    <source>
        <dbReference type="ARBA" id="ARBA00022840"/>
    </source>
</evidence>
<dbReference type="GO" id="GO:0004140">
    <property type="term" value="F:dephospho-CoA kinase activity"/>
    <property type="evidence" value="ECO:0007669"/>
    <property type="project" value="UniProtKB-EC"/>
</dbReference>
<dbReference type="RefSeq" id="WP_386087698.1">
    <property type="nucleotide sequence ID" value="NZ_JBHRXN010000003.1"/>
</dbReference>
<evidence type="ECO:0000313" key="7">
    <source>
        <dbReference type="EMBL" id="MFC3530871.1"/>
    </source>
</evidence>
<organism evidence="7 8">
    <name type="scientific">Vogesella facilis</name>
    <dbReference type="NCBI Taxonomy" id="1655232"/>
    <lineage>
        <taxon>Bacteria</taxon>
        <taxon>Pseudomonadati</taxon>
        <taxon>Pseudomonadota</taxon>
        <taxon>Betaproteobacteria</taxon>
        <taxon>Neisseriales</taxon>
        <taxon>Chromobacteriaceae</taxon>
        <taxon>Vogesella</taxon>
    </lineage>
</organism>
<dbReference type="HAMAP" id="MF_00376">
    <property type="entry name" value="Dephospho_CoA_kinase"/>
    <property type="match status" value="1"/>
</dbReference>
<dbReference type="EC" id="2.7.1.24" evidence="5 6"/>
<keyword evidence="8" id="KW-1185">Reference proteome</keyword>
<comment type="function">
    <text evidence="5">Catalyzes the phosphorylation of the 3'-hydroxyl group of dephosphocoenzyme A to form coenzyme A.</text>
</comment>
<dbReference type="SUPFAM" id="SSF52540">
    <property type="entry name" value="P-loop containing nucleoside triphosphate hydrolases"/>
    <property type="match status" value="1"/>
</dbReference>
<accession>A0ABV7RC81</accession>
<dbReference type="PANTHER" id="PTHR10695:SF46">
    <property type="entry name" value="BIFUNCTIONAL COENZYME A SYNTHASE-RELATED"/>
    <property type="match status" value="1"/>
</dbReference>
<comment type="caution">
    <text evidence="7">The sequence shown here is derived from an EMBL/GenBank/DDBJ whole genome shotgun (WGS) entry which is preliminary data.</text>
</comment>
<dbReference type="EMBL" id="JBHRXN010000003">
    <property type="protein sequence ID" value="MFC3530871.1"/>
    <property type="molecule type" value="Genomic_DNA"/>
</dbReference>
<name>A0ABV7RC81_9NEIS</name>
<dbReference type="PROSITE" id="PS51219">
    <property type="entry name" value="DPCK"/>
    <property type="match status" value="1"/>
</dbReference>
<feature type="binding site" evidence="5">
    <location>
        <begin position="33"/>
        <end position="38"/>
    </location>
    <ligand>
        <name>ATP</name>
        <dbReference type="ChEBI" id="CHEBI:30616"/>
    </ligand>
</feature>
<evidence type="ECO:0000256" key="5">
    <source>
        <dbReference type="HAMAP-Rule" id="MF_00376"/>
    </source>
</evidence>
<keyword evidence="4 5" id="KW-0173">Coenzyme A biosynthesis</keyword>
<dbReference type="Proteomes" id="UP001595741">
    <property type="component" value="Unassembled WGS sequence"/>
</dbReference>
<evidence type="ECO:0000256" key="1">
    <source>
        <dbReference type="ARBA" id="ARBA00009018"/>
    </source>
</evidence>
<keyword evidence="5 7" id="KW-0418">Kinase</keyword>
<evidence type="ECO:0000256" key="4">
    <source>
        <dbReference type="ARBA" id="ARBA00022993"/>
    </source>
</evidence>
<dbReference type="InterPro" id="IPR001977">
    <property type="entry name" value="Depp_CoAkinase"/>
</dbReference>
<proteinExistence type="inferred from homology"/>
<dbReference type="CDD" id="cd02022">
    <property type="entry name" value="DPCK"/>
    <property type="match status" value="1"/>
</dbReference>
<keyword evidence="5 7" id="KW-0808">Transferase</keyword>
<comment type="subcellular location">
    <subcellularLocation>
        <location evidence="5">Cytoplasm</location>
    </subcellularLocation>
</comment>
<protein>
    <recommendedName>
        <fullName evidence="5 6">Dephospho-CoA kinase</fullName>
        <ecNumber evidence="5 6">2.7.1.24</ecNumber>
    </recommendedName>
    <alternativeName>
        <fullName evidence="5">Dephosphocoenzyme A kinase</fullName>
    </alternativeName>
</protein>
<keyword evidence="2 5" id="KW-0547">Nucleotide-binding</keyword>
<comment type="pathway">
    <text evidence="5">Cofactor biosynthesis; coenzyme A biosynthesis; CoA from (R)-pantothenate: step 5/5.</text>
</comment>
<sequence>MPPPGCWHSCGASRSWLGIWVLKPVVGLTGGIGSGKSTVAQLFAEHGVCCVDADAVAHQLTAVGGAAMAAIRTAFGDAVVTVDGALDRTVMRQRVFTEPAERQRLEAILHPLIRAESLRQLAAAPGPYVLLAVPLLFENPAFQALVQRSLLVDCPEDMQHQRVMARSGLAAEQVAAIIAAQMPRQQRLQLADDVIHNSGGLADLALQVDDKHRYYLACFGLPAPA</sequence>
<comment type="catalytic activity">
    <reaction evidence="5">
        <text>3'-dephospho-CoA + ATP = ADP + CoA + H(+)</text>
        <dbReference type="Rhea" id="RHEA:18245"/>
        <dbReference type="ChEBI" id="CHEBI:15378"/>
        <dbReference type="ChEBI" id="CHEBI:30616"/>
        <dbReference type="ChEBI" id="CHEBI:57287"/>
        <dbReference type="ChEBI" id="CHEBI:57328"/>
        <dbReference type="ChEBI" id="CHEBI:456216"/>
        <dbReference type="EC" id="2.7.1.24"/>
    </reaction>
</comment>
<gene>
    <name evidence="5 7" type="primary">coaE</name>
    <name evidence="7" type="ORF">ACFOLG_01595</name>
</gene>
<evidence type="ECO:0000313" key="8">
    <source>
        <dbReference type="Proteomes" id="UP001595741"/>
    </source>
</evidence>
<keyword evidence="3 5" id="KW-0067">ATP-binding</keyword>
<evidence type="ECO:0000256" key="6">
    <source>
        <dbReference type="NCBIfam" id="TIGR00152"/>
    </source>
</evidence>
<dbReference type="PANTHER" id="PTHR10695">
    <property type="entry name" value="DEPHOSPHO-COA KINASE-RELATED"/>
    <property type="match status" value="1"/>
</dbReference>
<dbReference type="NCBIfam" id="TIGR00152">
    <property type="entry name" value="dephospho-CoA kinase"/>
    <property type="match status" value="1"/>
</dbReference>
<comment type="similarity">
    <text evidence="1 5">Belongs to the CoaE family.</text>
</comment>
<dbReference type="Pfam" id="PF01121">
    <property type="entry name" value="CoaE"/>
    <property type="match status" value="1"/>
</dbReference>
<dbReference type="Gene3D" id="3.40.50.300">
    <property type="entry name" value="P-loop containing nucleotide triphosphate hydrolases"/>
    <property type="match status" value="1"/>
</dbReference>
<keyword evidence="5" id="KW-0963">Cytoplasm</keyword>
<reference evidence="8" key="1">
    <citation type="journal article" date="2019" name="Int. J. Syst. Evol. Microbiol.">
        <title>The Global Catalogue of Microorganisms (GCM) 10K type strain sequencing project: providing services to taxonomists for standard genome sequencing and annotation.</title>
        <authorList>
            <consortium name="The Broad Institute Genomics Platform"/>
            <consortium name="The Broad Institute Genome Sequencing Center for Infectious Disease"/>
            <person name="Wu L."/>
            <person name="Ma J."/>
        </authorList>
    </citation>
    <scope>NUCLEOTIDE SEQUENCE [LARGE SCALE GENOMIC DNA]</scope>
    <source>
        <strain evidence="8">KCTC 42742</strain>
    </source>
</reference>
<dbReference type="InterPro" id="IPR027417">
    <property type="entry name" value="P-loop_NTPase"/>
</dbReference>